<dbReference type="Proteomes" id="UP001243330">
    <property type="component" value="Unassembled WGS sequence"/>
</dbReference>
<evidence type="ECO:0000313" key="2">
    <source>
        <dbReference type="EMBL" id="KAK1845466.1"/>
    </source>
</evidence>
<evidence type="ECO:0000256" key="1">
    <source>
        <dbReference type="SAM" id="MobiDB-lite"/>
    </source>
</evidence>
<proteinExistence type="predicted"/>
<dbReference type="AlphaFoldDB" id="A0AAD9AC98"/>
<feature type="region of interest" description="Disordered" evidence="1">
    <location>
        <begin position="79"/>
        <end position="106"/>
    </location>
</feature>
<accession>A0AAD9AC98</accession>
<keyword evidence="3" id="KW-1185">Reference proteome</keyword>
<name>A0AAD9AC98_9PEZI</name>
<organism evidence="2 3">
    <name type="scientific">Colletotrichum chrysophilum</name>
    <dbReference type="NCBI Taxonomy" id="1836956"/>
    <lineage>
        <taxon>Eukaryota</taxon>
        <taxon>Fungi</taxon>
        <taxon>Dikarya</taxon>
        <taxon>Ascomycota</taxon>
        <taxon>Pezizomycotina</taxon>
        <taxon>Sordariomycetes</taxon>
        <taxon>Hypocreomycetidae</taxon>
        <taxon>Glomerellales</taxon>
        <taxon>Glomerellaceae</taxon>
        <taxon>Colletotrichum</taxon>
        <taxon>Colletotrichum gloeosporioides species complex</taxon>
    </lineage>
</organism>
<protein>
    <submittedName>
        <fullName evidence="2">Uncharacterized protein</fullName>
    </submittedName>
</protein>
<dbReference type="EMBL" id="JAQOWY010000271">
    <property type="protein sequence ID" value="KAK1845466.1"/>
    <property type="molecule type" value="Genomic_DNA"/>
</dbReference>
<sequence length="144" mass="15237">MHVAPSHALLRIHKPLCPSLSGSTITTPKFNGLGLLHVVIVFVSSPARVGRRATLPIEASNLSSTVAISYLLLPKPEKCEDKPRKAPDTGCSLAGDSPAPDCRSLADPPPTMLDQILAAVMTCFSLHLARPLAFDADAPRHPSS</sequence>
<reference evidence="2" key="1">
    <citation type="submission" date="2023-01" db="EMBL/GenBank/DDBJ databases">
        <title>Colletotrichum chrysophilum M932 genome sequence.</title>
        <authorList>
            <person name="Baroncelli R."/>
        </authorList>
    </citation>
    <scope>NUCLEOTIDE SEQUENCE</scope>
    <source>
        <strain evidence="2">M932</strain>
    </source>
</reference>
<evidence type="ECO:0000313" key="3">
    <source>
        <dbReference type="Proteomes" id="UP001243330"/>
    </source>
</evidence>
<comment type="caution">
    <text evidence="2">The sequence shown here is derived from an EMBL/GenBank/DDBJ whole genome shotgun (WGS) entry which is preliminary data.</text>
</comment>
<gene>
    <name evidence="2" type="ORF">CCHR01_11899</name>
</gene>